<dbReference type="RefSeq" id="WP_256304166.1">
    <property type="nucleotide sequence ID" value="NZ_JANFYS010000020.1"/>
</dbReference>
<proteinExistence type="inferred from homology"/>
<gene>
    <name evidence="8" type="ORF">NE579_10115</name>
</gene>
<dbReference type="InterPro" id="IPR000845">
    <property type="entry name" value="Nucleoside_phosphorylase_d"/>
</dbReference>
<evidence type="ECO:0000256" key="4">
    <source>
        <dbReference type="ARBA" id="ARBA00022676"/>
    </source>
</evidence>
<name>A0AAW5JT85_9FIRM</name>
<evidence type="ECO:0000256" key="5">
    <source>
        <dbReference type="ARBA" id="ARBA00022679"/>
    </source>
</evidence>
<dbReference type="Proteomes" id="UP001204562">
    <property type="component" value="Unassembled WGS sequence"/>
</dbReference>
<protein>
    <recommendedName>
        <fullName evidence="3">Uridine phosphorylase</fullName>
        <ecNumber evidence="2">2.4.2.3</ecNumber>
    </recommendedName>
</protein>
<evidence type="ECO:0000313" key="9">
    <source>
        <dbReference type="Proteomes" id="UP001204562"/>
    </source>
</evidence>
<organism evidence="8 9">
    <name type="scientific">Intestinimonas massiliensis</name>
    <name type="common">ex Afouda et al. 2020</name>
    <dbReference type="NCBI Taxonomy" id="1673721"/>
    <lineage>
        <taxon>Bacteria</taxon>
        <taxon>Bacillati</taxon>
        <taxon>Bacillota</taxon>
        <taxon>Clostridia</taxon>
        <taxon>Eubacteriales</taxon>
        <taxon>Intestinimonas</taxon>
    </lineage>
</organism>
<comment type="similarity">
    <text evidence="1">Belongs to the PNP/UDP phosphorylase family.</text>
</comment>
<dbReference type="CDD" id="cd17767">
    <property type="entry name" value="UP_EcUdp-like"/>
    <property type="match status" value="1"/>
</dbReference>
<dbReference type="AlphaFoldDB" id="A0AAW5JT85"/>
<evidence type="ECO:0000313" key="8">
    <source>
        <dbReference type="EMBL" id="MCQ4770818.1"/>
    </source>
</evidence>
<keyword evidence="5" id="KW-0808">Transferase</keyword>
<dbReference type="EC" id="2.4.2.3" evidence="2"/>
<accession>A0AAW5JT85</accession>
<dbReference type="InterPro" id="IPR035994">
    <property type="entry name" value="Nucleoside_phosphorylase_sf"/>
</dbReference>
<reference evidence="8" key="1">
    <citation type="submission" date="2022-06" db="EMBL/GenBank/DDBJ databases">
        <title>Isolation of gut microbiota from human fecal samples.</title>
        <authorList>
            <person name="Pamer E.G."/>
            <person name="Barat B."/>
            <person name="Waligurski E."/>
            <person name="Medina S."/>
            <person name="Paddock L."/>
            <person name="Mostad J."/>
        </authorList>
    </citation>
    <scope>NUCLEOTIDE SEQUENCE</scope>
    <source>
        <strain evidence="8">DFI.9.91</strain>
    </source>
</reference>
<evidence type="ECO:0000256" key="1">
    <source>
        <dbReference type="ARBA" id="ARBA00010456"/>
    </source>
</evidence>
<sequence>MSTTLNKMSVTLGQKQYHIALTPEDIGEYVLLPGDPARSDIAAKYLDNAELKANNREHRTFTGHYKGIRVSVTSTGMGCPSATIATEELINIGAKTLIRIGSSAALDPRVQIGDLMISIGAMKNEGTSRFYVPQGFPAVPDLELTSELIYTAREMTRGTDFSVYTGITSSDDAFYGETPEFLDKLRSYKVMNLDMESSALYTVAHLRGVRAATINGTSGNLTNAEVIYTKKNERLHDAWEKEIQIVLETIYRMEQREAAESRRGRI</sequence>
<dbReference type="EMBL" id="JANFYS010000020">
    <property type="protein sequence ID" value="MCQ4770818.1"/>
    <property type="molecule type" value="Genomic_DNA"/>
</dbReference>
<dbReference type="GO" id="GO:0004850">
    <property type="term" value="F:uridine phosphorylase activity"/>
    <property type="evidence" value="ECO:0007669"/>
    <property type="project" value="UniProtKB-EC"/>
</dbReference>
<comment type="caution">
    <text evidence="8">The sequence shown here is derived from an EMBL/GenBank/DDBJ whole genome shotgun (WGS) entry which is preliminary data.</text>
</comment>
<evidence type="ECO:0000256" key="3">
    <source>
        <dbReference type="ARBA" id="ARBA00021980"/>
    </source>
</evidence>
<dbReference type="PANTHER" id="PTHR43691:SF11">
    <property type="entry name" value="FI09636P-RELATED"/>
    <property type="match status" value="1"/>
</dbReference>
<evidence type="ECO:0000256" key="2">
    <source>
        <dbReference type="ARBA" id="ARBA00011888"/>
    </source>
</evidence>
<dbReference type="SUPFAM" id="SSF53167">
    <property type="entry name" value="Purine and uridine phosphorylases"/>
    <property type="match status" value="1"/>
</dbReference>
<keyword evidence="4" id="KW-0328">Glycosyltransferase</keyword>
<dbReference type="InterPro" id="IPR018016">
    <property type="entry name" value="Nucleoside_phosphorylase_CS"/>
</dbReference>
<dbReference type="Pfam" id="PF01048">
    <property type="entry name" value="PNP_UDP_1"/>
    <property type="match status" value="1"/>
</dbReference>
<dbReference type="PANTHER" id="PTHR43691">
    <property type="entry name" value="URIDINE PHOSPHORYLASE"/>
    <property type="match status" value="1"/>
</dbReference>
<feature type="domain" description="Nucleoside phosphorylase" evidence="7">
    <location>
        <begin position="29"/>
        <end position="234"/>
    </location>
</feature>
<dbReference type="GO" id="GO:0009164">
    <property type="term" value="P:nucleoside catabolic process"/>
    <property type="evidence" value="ECO:0007669"/>
    <property type="project" value="UniProtKB-ARBA"/>
</dbReference>
<comment type="catalytic activity">
    <reaction evidence="6">
        <text>uridine + phosphate = alpha-D-ribose 1-phosphate + uracil</text>
        <dbReference type="Rhea" id="RHEA:24388"/>
        <dbReference type="ChEBI" id="CHEBI:16704"/>
        <dbReference type="ChEBI" id="CHEBI:17568"/>
        <dbReference type="ChEBI" id="CHEBI:43474"/>
        <dbReference type="ChEBI" id="CHEBI:57720"/>
        <dbReference type="EC" id="2.4.2.3"/>
    </reaction>
</comment>
<dbReference type="GO" id="GO:0005829">
    <property type="term" value="C:cytosol"/>
    <property type="evidence" value="ECO:0007669"/>
    <property type="project" value="TreeGrafter"/>
</dbReference>
<dbReference type="PROSITE" id="PS01232">
    <property type="entry name" value="PNP_UDP_1"/>
    <property type="match status" value="1"/>
</dbReference>
<evidence type="ECO:0000256" key="6">
    <source>
        <dbReference type="ARBA" id="ARBA00048447"/>
    </source>
</evidence>
<evidence type="ECO:0000259" key="7">
    <source>
        <dbReference type="Pfam" id="PF01048"/>
    </source>
</evidence>
<dbReference type="Gene3D" id="3.40.50.1580">
    <property type="entry name" value="Nucleoside phosphorylase domain"/>
    <property type="match status" value="1"/>
</dbReference>